<keyword evidence="7" id="KW-0732">Signal</keyword>
<dbReference type="InterPro" id="IPR004852">
    <property type="entry name" value="Di-haem_cyt_c_peroxidsae"/>
</dbReference>
<evidence type="ECO:0000259" key="8">
    <source>
        <dbReference type="PROSITE" id="PS51007"/>
    </source>
</evidence>
<feature type="chain" id="PRO_5011439014" evidence="7">
    <location>
        <begin position="20"/>
        <end position="442"/>
    </location>
</feature>
<evidence type="ECO:0000256" key="5">
    <source>
        <dbReference type="ARBA" id="ARBA00023004"/>
    </source>
</evidence>
<proteinExistence type="predicted"/>
<dbReference type="PANTHER" id="PTHR30600">
    <property type="entry name" value="CYTOCHROME C PEROXIDASE-RELATED"/>
    <property type="match status" value="1"/>
</dbReference>
<dbReference type="Proteomes" id="UP000199441">
    <property type="component" value="Unassembled WGS sequence"/>
</dbReference>
<name>A0A1H2ZK89_9RHOB</name>
<keyword evidence="9" id="KW-0575">Peroxidase</keyword>
<dbReference type="SUPFAM" id="SSF46626">
    <property type="entry name" value="Cytochrome c"/>
    <property type="match status" value="2"/>
</dbReference>
<keyword evidence="3 6" id="KW-0479">Metal-binding</keyword>
<keyword evidence="2 6" id="KW-0349">Heme</keyword>
<evidence type="ECO:0000313" key="10">
    <source>
        <dbReference type="Proteomes" id="UP000199441"/>
    </source>
</evidence>
<dbReference type="PROSITE" id="PS51007">
    <property type="entry name" value="CYTC"/>
    <property type="match status" value="2"/>
</dbReference>
<comment type="subcellular location">
    <subcellularLocation>
        <location evidence="1">Cell envelope</location>
    </subcellularLocation>
</comment>
<dbReference type="Gene3D" id="1.10.760.10">
    <property type="entry name" value="Cytochrome c-like domain"/>
    <property type="match status" value="2"/>
</dbReference>
<keyword evidence="10" id="KW-1185">Reference proteome</keyword>
<protein>
    <submittedName>
        <fullName evidence="9">Cytochrome c peroxidase</fullName>
    </submittedName>
</protein>
<dbReference type="RefSeq" id="WP_089947435.1">
    <property type="nucleotide sequence ID" value="NZ_FNOI01000004.1"/>
</dbReference>
<evidence type="ECO:0000256" key="7">
    <source>
        <dbReference type="SAM" id="SignalP"/>
    </source>
</evidence>
<feature type="signal peptide" evidence="7">
    <location>
        <begin position="1"/>
        <end position="19"/>
    </location>
</feature>
<accession>A0A1H2ZK89</accession>
<evidence type="ECO:0000256" key="6">
    <source>
        <dbReference type="PROSITE-ProRule" id="PRU00433"/>
    </source>
</evidence>
<sequence length="442" mass="47375">MHLSTLAALLTFATAHPLAAQQLPAPIDDSLYSAVDLEEAKLGQLLFYDPILSGNRDTACATCHHPEFGTSDGVSLSFGDGGLGLGERRRADIKNMPEERIPRNSPSLFNLGAREFSVLFHDGRLEADATQPSGLRTPLDADMVTGFASVLSAQTMFPVLSRDEMAGSHRENDIARLVRQGIITGEDGAWGQLARRVASIKAYADSFTALYPHVDDPDDIAFTDISNAIAAFIAFEWRSDTAPFDAVLRDETALEGQAKLGMELFYGAANCASCHAGPFLTDHGFHAMGAPQIGPGKAATFEAHHKDEGRFRVTGRMEDLYAFRTPSLRNIALTAPYGHAGGHRDLGQFIADHADPARSLASYDRAQAVLPDFEGDDFAVMDDPQQVADIAAAVRAEPVDLTANEIAALVAFLDTMTDPVSLSGRLGIPEAVPSGLTVPRVD</sequence>
<dbReference type="GO" id="GO:0020037">
    <property type="term" value="F:heme binding"/>
    <property type="evidence" value="ECO:0007669"/>
    <property type="project" value="InterPro"/>
</dbReference>
<dbReference type="GO" id="GO:0009055">
    <property type="term" value="F:electron transfer activity"/>
    <property type="evidence" value="ECO:0007669"/>
    <property type="project" value="InterPro"/>
</dbReference>
<dbReference type="STRING" id="670155.SAMN04488001_2593"/>
<gene>
    <name evidence="9" type="ORF">SAMN04488001_2593</name>
</gene>
<dbReference type="InterPro" id="IPR036909">
    <property type="entry name" value="Cyt_c-like_dom_sf"/>
</dbReference>
<dbReference type="InterPro" id="IPR009056">
    <property type="entry name" value="Cyt_c-like_dom"/>
</dbReference>
<dbReference type="OrthoDB" id="9805202at2"/>
<dbReference type="GO" id="GO:0030313">
    <property type="term" value="C:cell envelope"/>
    <property type="evidence" value="ECO:0007669"/>
    <property type="project" value="UniProtKB-SubCell"/>
</dbReference>
<evidence type="ECO:0000256" key="4">
    <source>
        <dbReference type="ARBA" id="ARBA00023002"/>
    </source>
</evidence>
<evidence type="ECO:0000256" key="3">
    <source>
        <dbReference type="ARBA" id="ARBA00022723"/>
    </source>
</evidence>
<evidence type="ECO:0000313" key="9">
    <source>
        <dbReference type="EMBL" id="SDX17129.1"/>
    </source>
</evidence>
<dbReference type="EMBL" id="FNOI01000004">
    <property type="protein sequence ID" value="SDX17129.1"/>
    <property type="molecule type" value="Genomic_DNA"/>
</dbReference>
<dbReference type="AlphaFoldDB" id="A0A1H2ZK89"/>
<dbReference type="InterPro" id="IPR051395">
    <property type="entry name" value="Cytochrome_c_Peroxidase/MauG"/>
</dbReference>
<feature type="domain" description="Cytochrome c" evidence="8">
    <location>
        <begin position="38"/>
        <end position="152"/>
    </location>
</feature>
<reference evidence="10" key="1">
    <citation type="submission" date="2016-10" db="EMBL/GenBank/DDBJ databases">
        <authorList>
            <person name="Varghese N."/>
            <person name="Submissions S."/>
        </authorList>
    </citation>
    <scope>NUCLEOTIDE SEQUENCE [LARGE SCALE GENOMIC DNA]</scope>
    <source>
        <strain evidence="10">DSM 26922</strain>
    </source>
</reference>
<organism evidence="9 10">
    <name type="scientific">Litoreibacter albidus</name>
    <dbReference type="NCBI Taxonomy" id="670155"/>
    <lineage>
        <taxon>Bacteria</taxon>
        <taxon>Pseudomonadati</taxon>
        <taxon>Pseudomonadota</taxon>
        <taxon>Alphaproteobacteria</taxon>
        <taxon>Rhodobacterales</taxon>
        <taxon>Roseobacteraceae</taxon>
        <taxon>Litoreibacter</taxon>
    </lineage>
</organism>
<feature type="domain" description="Cytochrome c" evidence="8">
    <location>
        <begin position="256"/>
        <end position="417"/>
    </location>
</feature>
<dbReference type="GO" id="GO:0004130">
    <property type="term" value="F:cytochrome-c peroxidase activity"/>
    <property type="evidence" value="ECO:0007669"/>
    <property type="project" value="TreeGrafter"/>
</dbReference>
<dbReference type="GO" id="GO:0046872">
    <property type="term" value="F:metal ion binding"/>
    <property type="evidence" value="ECO:0007669"/>
    <property type="project" value="UniProtKB-KW"/>
</dbReference>
<evidence type="ECO:0000256" key="1">
    <source>
        <dbReference type="ARBA" id="ARBA00004196"/>
    </source>
</evidence>
<keyword evidence="4" id="KW-0560">Oxidoreductase</keyword>
<dbReference type="Pfam" id="PF03150">
    <property type="entry name" value="CCP_MauG"/>
    <property type="match status" value="1"/>
</dbReference>
<keyword evidence="5 6" id="KW-0408">Iron</keyword>
<evidence type="ECO:0000256" key="2">
    <source>
        <dbReference type="ARBA" id="ARBA00022617"/>
    </source>
</evidence>